<evidence type="ECO:0000256" key="8">
    <source>
        <dbReference type="ARBA" id="ARBA00051245"/>
    </source>
</evidence>
<dbReference type="AlphaFoldDB" id="A0A1S8NJ95"/>
<evidence type="ECO:0000256" key="1">
    <source>
        <dbReference type="ARBA" id="ARBA00007316"/>
    </source>
</evidence>
<comment type="caution">
    <text evidence="10">The sequence shown here is derived from an EMBL/GenBank/DDBJ whole genome shotgun (WGS) entry which is preliminary data.</text>
</comment>
<evidence type="ECO:0000313" key="11">
    <source>
        <dbReference type="Proteomes" id="UP000191154"/>
    </source>
</evidence>
<dbReference type="Pfam" id="PF13614">
    <property type="entry name" value="AAA_31"/>
    <property type="match status" value="1"/>
</dbReference>
<dbReference type="CDD" id="cd05387">
    <property type="entry name" value="BY-kinase"/>
    <property type="match status" value="1"/>
</dbReference>
<keyword evidence="5 10" id="KW-0418">Kinase</keyword>
<evidence type="ECO:0000256" key="6">
    <source>
        <dbReference type="ARBA" id="ARBA00022840"/>
    </source>
</evidence>
<evidence type="ECO:0000256" key="3">
    <source>
        <dbReference type="ARBA" id="ARBA00022679"/>
    </source>
</evidence>
<dbReference type="GO" id="GO:0042802">
    <property type="term" value="F:identical protein binding"/>
    <property type="evidence" value="ECO:0007669"/>
    <property type="project" value="UniProtKB-ARBA"/>
</dbReference>
<comment type="catalytic activity">
    <reaction evidence="8">
        <text>L-tyrosyl-[protein] + ATP = O-phospho-L-tyrosyl-[protein] + ADP + H(+)</text>
        <dbReference type="Rhea" id="RHEA:10596"/>
        <dbReference type="Rhea" id="RHEA-COMP:10136"/>
        <dbReference type="Rhea" id="RHEA-COMP:20101"/>
        <dbReference type="ChEBI" id="CHEBI:15378"/>
        <dbReference type="ChEBI" id="CHEBI:30616"/>
        <dbReference type="ChEBI" id="CHEBI:46858"/>
        <dbReference type="ChEBI" id="CHEBI:61978"/>
        <dbReference type="ChEBI" id="CHEBI:456216"/>
        <dbReference type="EC" id="2.7.10.2"/>
    </reaction>
</comment>
<dbReference type="Gene3D" id="3.40.50.300">
    <property type="entry name" value="P-loop containing nucleotide triphosphate hydrolases"/>
    <property type="match status" value="1"/>
</dbReference>
<dbReference type="RefSeq" id="WP_077864252.1">
    <property type="nucleotide sequence ID" value="NZ_LZYZ01000001.1"/>
</dbReference>
<evidence type="ECO:0000313" key="10">
    <source>
        <dbReference type="EMBL" id="OOM16555.1"/>
    </source>
</evidence>
<dbReference type="InterPro" id="IPR025669">
    <property type="entry name" value="AAA_dom"/>
</dbReference>
<dbReference type="GO" id="GO:0005524">
    <property type="term" value="F:ATP binding"/>
    <property type="evidence" value="ECO:0007669"/>
    <property type="project" value="UniProtKB-KW"/>
</dbReference>
<keyword evidence="6" id="KW-0067">ATP-binding</keyword>
<dbReference type="PANTHER" id="PTHR32309">
    <property type="entry name" value="TYROSINE-PROTEIN KINASE"/>
    <property type="match status" value="1"/>
</dbReference>
<evidence type="ECO:0000259" key="9">
    <source>
        <dbReference type="Pfam" id="PF13614"/>
    </source>
</evidence>
<dbReference type="STRING" id="169679.CSACC_42140"/>
<dbReference type="GO" id="GO:0004715">
    <property type="term" value="F:non-membrane spanning protein tyrosine kinase activity"/>
    <property type="evidence" value="ECO:0007669"/>
    <property type="project" value="UniProtKB-EC"/>
</dbReference>
<dbReference type="EMBL" id="LZYZ01000001">
    <property type="protein sequence ID" value="OOM16555.1"/>
    <property type="molecule type" value="Genomic_DNA"/>
</dbReference>
<keyword evidence="3 10" id="KW-0808">Transferase</keyword>
<protein>
    <recommendedName>
        <fullName evidence="2">non-specific protein-tyrosine kinase</fullName>
        <ecNumber evidence="2">2.7.10.2</ecNumber>
    </recommendedName>
</protein>
<reference evidence="10 11" key="1">
    <citation type="submission" date="2016-05" db="EMBL/GenBank/DDBJ databases">
        <title>Microbial solvent formation.</title>
        <authorList>
            <person name="Poehlein A."/>
            <person name="Montoya Solano J.D."/>
            <person name="Flitsch S."/>
            <person name="Krabben P."/>
            <person name="Duerre P."/>
            <person name="Daniel R."/>
        </authorList>
    </citation>
    <scope>NUCLEOTIDE SEQUENCE [LARGE SCALE GENOMIC DNA]</scope>
    <source>
        <strain evidence="10 11">L1-8</strain>
    </source>
</reference>
<evidence type="ECO:0000256" key="7">
    <source>
        <dbReference type="ARBA" id="ARBA00023137"/>
    </source>
</evidence>
<dbReference type="PANTHER" id="PTHR32309:SF13">
    <property type="entry name" value="FERRIC ENTEROBACTIN TRANSPORT PROTEIN FEPE"/>
    <property type="match status" value="1"/>
</dbReference>
<comment type="similarity">
    <text evidence="1">Belongs to the CpsD/CapB family.</text>
</comment>
<accession>A0A1S8NJ95</accession>
<dbReference type="EC" id="2.7.10.2" evidence="2"/>
<keyword evidence="4" id="KW-0547">Nucleotide-binding</keyword>
<dbReference type="NCBIfam" id="TIGR01007">
    <property type="entry name" value="eps_fam"/>
    <property type="match status" value="1"/>
</dbReference>
<dbReference type="InterPro" id="IPR027417">
    <property type="entry name" value="P-loop_NTPase"/>
</dbReference>
<dbReference type="InterPro" id="IPR050445">
    <property type="entry name" value="Bact_polysacc_biosynth/exp"/>
</dbReference>
<evidence type="ECO:0000256" key="2">
    <source>
        <dbReference type="ARBA" id="ARBA00011903"/>
    </source>
</evidence>
<dbReference type="Proteomes" id="UP000191154">
    <property type="component" value="Unassembled WGS sequence"/>
</dbReference>
<dbReference type="InterPro" id="IPR005702">
    <property type="entry name" value="Wzc-like_C"/>
</dbReference>
<dbReference type="GO" id="GO:0005886">
    <property type="term" value="C:plasma membrane"/>
    <property type="evidence" value="ECO:0007669"/>
    <property type="project" value="TreeGrafter"/>
</dbReference>
<sequence>MFSARKLENAVANQQYRGFVVEKKPKSIAAEAYRTLRTNIQYSSFDKEIRSIVVTSAEAAEGKSTVSGNLAISFAQNEKKVIIVDCDLRKPSVHKNFKISNLVGLSEVLIGKAKLEEVVQSRNEYLDMLPSGKIPPNPSEMLSSKAMVNLIQKLKETYDIVILDSAPLLAVTDAQILSKEVDGTILVTRAGRTKRESVIEAKNLLTKVGANIIGSVLHAVENTRGKYYYYYGSNEDGDETKTKKKHK</sequence>
<keyword evidence="7" id="KW-0829">Tyrosine-protein kinase</keyword>
<evidence type="ECO:0000256" key="5">
    <source>
        <dbReference type="ARBA" id="ARBA00022777"/>
    </source>
</evidence>
<name>A0A1S8NJ95_CLOSA</name>
<organism evidence="10 11">
    <name type="scientific">Clostridium saccharobutylicum</name>
    <dbReference type="NCBI Taxonomy" id="169679"/>
    <lineage>
        <taxon>Bacteria</taxon>
        <taxon>Bacillati</taxon>
        <taxon>Bacillota</taxon>
        <taxon>Clostridia</taxon>
        <taxon>Eubacteriales</taxon>
        <taxon>Clostridiaceae</taxon>
        <taxon>Clostridium</taxon>
    </lineage>
</organism>
<dbReference type="SUPFAM" id="SSF52540">
    <property type="entry name" value="P-loop containing nucleoside triphosphate hydrolases"/>
    <property type="match status" value="1"/>
</dbReference>
<gene>
    <name evidence="10" type="primary">ywqD_1</name>
    <name evidence="10" type="ORF">CLOSAC_08260</name>
</gene>
<evidence type="ECO:0000256" key="4">
    <source>
        <dbReference type="ARBA" id="ARBA00022741"/>
    </source>
</evidence>
<feature type="domain" description="AAA" evidence="9">
    <location>
        <begin position="52"/>
        <end position="178"/>
    </location>
</feature>
<proteinExistence type="inferred from homology"/>
<dbReference type="FunFam" id="3.40.50.300:FF:000527">
    <property type="entry name" value="Tyrosine-protein kinase etk"/>
    <property type="match status" value="1"/>
</dbReference>